<dbReference type="Proteomes" id="UP001523392">
    <property type="component" value="Unassembled WGS sequence"/>
</dbReference>
<organism evidence="3 4">
    <name type="scientific">Siccirubricoccus soli</name>
    <dbReference type="NCBI Taxonomy" id="2899147"/>
    <lineage>
        <taxon>Bacteria</taxon>
        <taxon>Pseudomonadati</taxon>
        <taxon>Pseudomonadota</taxon>
        <taxon>Alphaproteobacteria</taxon>
        <taxon>Acetobacterales</taxon>
        <taxon>Roseomonadaceae</taxon>
        <taxon>Siccirubricoccus</taxon>
    </lineage>
</organism>
<comment type="similarity">
    <text evidence="1">Belongs to the TPP enzyme family.</text>
</comment>
<evidence type="ECO:0000256" key="1">
    <source>
        <dbReference type="ARBA" id="ARBA00007812"/>
    </source>
</evidence>
<dbReference type="PANTHER" id="PTHR18968:SF13">
    <property type="entry name" value="ACETOLACTATE SYNTHASE CATALYTIC SUBUNIT, MITOCHONDRIAL"/>
    <property type="match status" value="1"/>
</dbReference>
<keyword evidence="4" id="KW-1185">Reference proteome</keyword>
<evidence type="ECO:0000313" key="4">
    <source>
        <dbReference type="Proteomes" id="UP001523392"/>
    </source>
</evidence>
<sequence length="179" mass="17596">MNGAAAVAEALRAAGVARLYGVPGGGSSLDLVEAAKARGIPFILARQETAAIIMAATEAELSHRPGAVLVTRGPGVGNAANGMAQASLDRAPVLLLADGFTGAERAFANHQYFDHAAMLRPVTKAAAQAVEAGGAPGAIAATLLETALAAPRGPVLLELSGAVARAPAAALPLAAVAPP</sequence>
<feature type="domain" description="Thiamine pyrophosphate enzyme N-terminal TPP-binding" evidence="2">
    <location>
        <begin position="1"/>
        <end position="98"/>
    </location>
</feature>
<comment type="caution">
    <text evidence="3">The sequence shown here is derived from an EMBL/GenBank/DDBJ whole genome shotgun (WGS) entry which is preliminary data.</text>
</comment>
<proteinExistence type="inferred from homology"/>
<dbReference type="EMBL" id="JAFIRR010000085">
    <property type="protein sequence ID" value="MCO6417261.1"/>
    <property type="molecule type" value="Genomic_DNA"/>
</dbReference>
<gene>
    <name evidence="3" type="ORF">JYK14_13955</name>
</gene>
<dbReference type="Gene3D" id="3.40.50.970">
    <property type="match status" value="1"/>
</dbReference>
<dbReference type="RefSeq" id="WP_252953889.1">
    <property type="nucleotide sequence ID" value="NZ_JAFIRR010000085.1"/>
</dbReference>
<name>A0ABT1D5Q6_9PROT</name>
<dbReference type="InterPro" id="IPR029061">
    <property type="entry name" value="THDP-binding"/>
</dbReference>
<dbReference type="SUPFAM" id="SSF52518">
    <property type="entry name" value="Thiamin diphosphate-binding fold (THDP-binding)"/>
    <property type="match status" value="1"/>
</dbReference>
<evidence type="ECO:0000313" key="3">
    <source>
        <dbReference type="EMBL" id="MCO6417261.1"/>
    </source>
</evidence>
<dbReference type="InterPro" id="IPR012001">
    <property type="entry name" value="Thiamin_PyroP_enz_TPP-bd_dom"/>
</dbReference>
<evidence type="ECO:0000259" key="2">
    <source>
        <dbReference type="Pfam" id="PF02776"/>
    </source>
</evidence>
<dbReference type="Pfam" id="PF02776">
    <property type="entry name" value="TPP_enzyme_N"/>
    <property type="match status" value="1"/>
</dbReference>
<dbReference type="PANTHER" id="PTHR18968">
    <property type="entry name" value="THIAMINE PYROPHOSPHATE ENZYMES"/>
    <property type="match status" value="1"/>
</dbReference>
<accession>A0ABT1D5Q6</accession>
<reference evidence="3 4" key="1">
    <citation type="submission" date="2021-12" db="EMBL/GenBank/DDBJ databases">
        <title>Siccirubricoccus leaddurans sp. nov., a high concentration Zn2+ tolerance bacterium.</title>
        <authorList>
            <person name="Cao Y."/>
        </authorList>
    </citation>
    <scope>NUCLEOTIDE SEQUENCE [LARGE SCALE GENOMIC DNA]</scope>
    <source>
        <strain evidence="3 4">KC 17139</strain>
    </source>
</reference>
<dbReference type="InterPro" id="IPR045229">
    <property type="entry name" value="TPP_enz"/>
</dbReference>
<protein>
    <recommendedName>
        <fullName evidence="2">Thiamine pyrophosphate enzyme N-terminal TPP-binding domain-containing protein</fullName>
    </recommendedName>
</protein>
<feature type="non-terminal residue" evidence="3">
    <location>
        <position position="179"/>
    </location>
</feature>
<dbReference type="CDD" id="cd07035">
    <property type="entry name" value="TPP_PYR_POX_like"/>
    <property type="match status" value="1"/>
</dbReference>